<feature type="compositionally biased region" description="Polar residues" evidence="2">
    <location>
        <begin position="59"/>
        <end position="76"/>
    </location>
</feature>
<reference evidence="4" key="1">
    <citation type="journal article" date="2020" name="Stud. Mycol.">
        <title>101 Dothideomycetes genomes: a test case for predicting lifestyles and emergence of pathogens.</title>
        <authorList>
            <person name="Haridas S."/>
            <person name="Albert R."/>
            <person name="Binder M."/>
            <person name="Bloem J."/>
            <person name="Labutti K."/>
            <person name="Salamov A."/>
            <person name="Andreopoulos B."/>
            <person name="Baker S."/>
            <person name="Barry K."/>
            <person name="Bills G."/>
            <person name="Bluhm B."/>
            <person name="Cannon C."/>
            <person name="Castanera R."/>
            <person name="Culley D."/>
            <person name="Daum C."/>
            <person name="Ezra D."/>
            <person name="Gonzalez J."/>
            <person name="Henrissat B."/>
            <person name="Kuo A."/>
            <person name="Liang C."/>
            <person name="Lipzen A."/>
            <person name="Lutzoni F."/>
            <person name="Magnuson J."/>
            <person name="Mondo S."/>
            <person name="Nolan M."/>
            <person name="Ohm R."/>
            <person name="Pangilinan J."/>
            <person name="Park H.-J."/>
            <person name="Ramirez L."/>
            <person name="Alfaro M."/>
            <person name="Sun H."/>
            <person name="Tritt A."/>
            <person name="Yoshinaga Y."/>
            <person name="Zwiers L.-H."/>
            <person name="Turgeon B."/>
            <person name="Goodwin S."/>
            <person name="Spatafora J."/>
            <person name="Crous P."/>
            <person name="Grigoriev I."/>
        </authorList>
    </citation>
    <scope>NUCLEOTIDE SEQUENCE</scope>
    <source>
        <strain evidence="4">CBS 116435</strain>
    </source>
</reference>
<dbReference type="AlphaFoldDB" id="A0A9P4URE9"/>
<dbReference type="SUPFAM" id="SSF57667">
    <property type="entry name" value="beta-beta-alpha zinc fingers"/>
    <property type="match status" value="1"/>
</dbReference>
<evidence type="ECO:0000259" key="3">
    <source>
        <dbReference type="PROSITE" id="PS50157"/>
    </source>
</evidence>
<keyword evidence="1" id="KW-0479">Metal-binding</keyword>
<dbReference type="EMBL" id="MU003782">
    <property type="protein sequence ID" value="KAF2722506.1"/>
    <property type="molecule type" value="Genomic_DNA"/>
</dbReference>
<sequence length="480" mass="53534">MSTATDVAQSQLDKIPRVARRVLKRCKETQVLQWPSAIRAEGSRRRHDTILIESPGLGNKSSPHNATTAPDRTPTTNKTYVCPKDGDRFNQRNFVQHMKEVHWQVREWYCSCCGETFKRPQKLREHCQNFYDYKPSKDELKLAMRPTDAPTVLCCGICGECFGKRQNRHVQAFVKHLVKHSKKDIPLDEWSSQKCLHGLIQRLGWISDFPEVCWEQLGSLPDAAMQDIISLLEYSRDQDAFIRLLCELGIYSEPDALKVSNTGTVGSYEYGQPMAPQLSSLFPTYALCHRPYVDDTDSRQHHTADFDIPTGAAFLSASTSSVPCPEPIAMQLPTDAIDLDSGRQMFGAAGDSYLQAYQMDDECFSLAMQDAGGAGAVHLDQEMSSASCSNVFGGIEWPAQPYTPVSAHSPDPVLGASNRICTQNSSVFDPGMPPYRQTPPIIWPTEQPKDVHARLCSRLMNRRSRHGGLGAGDGRPLGNR</sequence>
<keyword evidence="1" id="KW-0863">Zinc-finger</keyword>
<proteinExistence type="predicted"/>
<dbReference type="GO" id="GO:0008270">
    <property type="term" value="F:zinc ion binding"/>
    <property type="evidence" value="ECO:0007669"/>
    <property type="project" value="UniProtKB-KW"/>
</dbReference>
<feature type="region of interest" description="Disordered" evidence="2">
    <location>
        <begin position="53"/>
        <end position="76"/>
    </location>
</feature>
<keyword evidence="1" id="KW-0862">Zinc</keyword>
<keyword evidence="5" id="KW-1185">Reference proteome</keyword>
<dbReference type="InterPro" id="IPR036236">
    <property type="entry name" value="Znf_C2H2_sf"/>
</dbReference>
<gene>
    <name evidence="4" type="ORF">K431DRAFT_293406</name>
</gene>
<evidence type="ECO:0000256" key="2">
    <source>
        <dbReference type="SAM" id="MobiDB-lite"/>
    </source>
</evidence>
<evidence type="ECO:0000313" key="5">
    <source>
        <dbReference type="Proteomes" id="UP000799441"/>
    </source>
</evidence>
<dbReference type="Gene3D" id="3.30.160.60">
    <property type="entry name" value="Classic Zinc Finger"/>
    <property type="match status" value="1"/>
</dbReference>
<dbReference type="PROSITE" id="PS50157">
    <property type="entry name" value="ZINC_FINGER_C2H2_2"/>
    <property type="match status" value="1"/>
</dbReference>
<organism evidence="4 5">
    <name type="scientific">Polychaeton citri CBS 116435</name>
    <dbReference type="NCBI Taxonomy" id="1314669"/>
    <lineage>
        <taxon>Eukaryota</taxon>
        <taxon>Fungi</taxon>
        <taxon>Dikarya</taxon>
        <taxon>Ascomycota</taxon>
        <taxon>Pezizomycotina</taxon>
        <taxon>Dothideomycetes</taxon>
        <taxon>Dothideomycetidae</taxon>
        <taxon>Capnodiales</taxon>
        <taxon>Capnodiaceae</taxon>
        <taxon>Polychaeton</taxon>
    </lineage>
</organism>
<comment type="caution">
    <text evidence="4">The sequence shown here is derived from an EMBL/GenBank/DDBJ whole genome shotgun (WGS) entry which is preliminary data.</text>
</comment>
<dbReference type="Proteomes" id="UP000799441">
    <property type="component" value="Unassembled WGS sequence"/>
</dbReference>
<dbReference type="InterPro" id="IPR013087">
    <property type="entry name" value="Znf_C2H2_type"/>
</dbReference>
<accession>A0A9P4URE9</accession>
<evidence type="ECO:0000313" key="4">
    <source>
        <dbReference type="EMBL" id="KAF2722506.1"/>
    </source>
</evidence>
<evidence type="ECO:0000256" key="1">
    <source>
        <dbReference type="PROSITE-ProRule" id="PRU00042"/>
    </source>
</evidence>
<protein>
    <recommendedName>
        <fullName evidence="3">C2H2-type domain-containing protein</fullName>
    </recommendedName>
</protein>
<feature type="domain" description="C2H2-type" evidence="3">
    <location>
        <begin position="108"/>
        <end position="135"/>
    </location>
</feature>
<name>A0A9P4URE9_9PEZI</name>